<dbReference type="Gene3D" id="3.40.50.450">
    <property type="match status" value="1"/>
</dbReference>
<keyword evidence="2" id="KW-1185">Reference proteome</keyword>
<name>A0A835ZAP1_9STRA</name>
<protein>
    <recommendedName>
        <fullName evidence="3">DNA recombination-mediator protein A</fullName>
    </recommendedName>
</protein>
<dbReference type="Proteomes" id="UP000664859">
    <property type="component" value="Unassembled WGS sequence"/>
</dbReference>
<evidence type="ECO:0000313" key="1">
    <source>
        <dbReference type="EMBL" id="KAG5189568.1"/>
    </source>
</evidence>
<gene>
    <name evidence="1" type="ORF">JKP88DRAFT_271571</name>
</gene>
<evidence type="ECO:0000313" key="2">
    <source>
        <dbReference type="Proteomes" id="UP000664859"/>
    </source>
</evidence>
<dbReference type="SUPFAM" id="SSF102405">
    <property type="entry name" value="MCP/YpsA-like"/>
    <property type="match status" value="1"/>
</dbReference>
<dbReference type="AlphaFoldDB" id="A0A835ZAP1"/>
<dbReference type="EMBL" id="JAFCMP010000047">
    <property type="protein sequence ID" value="KAG5189568.1"/>
    <property type="molecule type" value="Genomic_DNA"/>
</dbReference>
<accession>A0A835ZAP1</accession>
<dbReference type="OrthoDB" id="4644at2759"/>
<comment type="caution">
    <text evidence="1">The sequence shown here is derived from an EMBL/GenBank/DDBJ whole genome shotgun (WGS) entry which is preliminary data.</text>
</comment>
<reference evidence="1" key="1">
    <citation type="submission" date="2021-02" db="EMBL/GenBank/DDBJ databases">
        <title>First Annotated Genome of the Yellow-green Alga Tribonema minus.</title>
        <authorList>
            <person name="Mahan K.M."/>
        </authorList>
    </citation>
    <scope>NUCLEOTIDE SEQUENCE</scope>
    <source>
        <strain evidence="1">UTEX B ZZ1240</strain>
    </source>
</reference>
<proteinExistence type="predicted"/>
<evidence type="ECO:0008006" key="3">
    <source>
        <dbReference type="Google" id="ProtNLM"/>
    </source>
</evidence>
<sequence>MVGNTPELSSPQPTTVKIPTKVAVVGRPQIRVEKEYSIDTILKELAEIQRQGPKNYCILGTRHCSFLHQQIIELLAYALVLSGNHVFTSGAGGTNAATIRGALRAERPDLLTVVLPQSLAKQSDESQELLTQVQNVIDAPQNDHLPLDVASRLCNSDLLSRADQLICFAFHDSHTIIETAREARALDMIVTELFLDRGGPVDE</sequence>
<organism evidence="1 2">
    <name type="scientific">Tribonema minus</name>
    <dbReference type="NCBI Taxonomy" id="303371"/>
    <lineage>
        <taxon>Eukaryota</taxon>
        <taxon>Sar</taxon>
        <taxon>Stramenopiles</taxon>
        <taxon>Ochrophyta</taxon>
        <taxon>PX clade</taxon>
        <taxon>Xanthophyceae</taxon>
        <taxon>Tribonematales</taxon>
        <taxon>Tribonemataceae</taxon>
        <taxon>Tribonema</taxon>
    </lineage>
</organism>